<feature type="non-terminal residue" evidence="1">
    <location>
        <position position="1"/>
    </location>
</feature>
<evidence type="ECO:0000313" key="1">
    <source>
        <dbReference type="EMBL" id="JAC61306.1"/>
    </source>
</evidence>
<dbReference type="AlphaFoldDB" id="A0A061QSH4"/>
<accession>A0A061QSH4</accession>
<dbReference type="EMBL" id="GBEZ01025827">
    <property type="protein sequence ID" value="JAC61306.1"/>
    <property type="molecule type" value="Transcribed_RNA"/>
</dbReference>
<reference evidence="1" key="1">
    <citation type="submission" date="2014-05" db="EMBL/GenBank/DDBJ databases">
        <title>The transcriptome of the halophilic microalga Tetraselmis sp. GSL018 isolated from the Great Salt Lake, Utah.</title>
        <authorList>
            <person name="Jinkerson R.E."/>
            <person name="D'Adamo S."/>
            <person name="Posewitz M.C."/>
        </authorList>
    </citation>
    <scope>NUCLEOTIDE SEQUENCE</scope>
    <source>
        <strain evidence="1">GSL018</strain>
    </source>
</reference>
<protein>
    <submittedName>
        <fullName evidence="1">Uncharacterized protein</fullName>
    </submittedName>
</protein>
<sequence>NDSKFKAPYLPFLYLARKWRRPTFQFVSHVQIYMEDMSLKLYIITQQAANKVYAKMIEICPAATKTLSAINHYSK</sequence>
<organism evidence="1">
    <name type="scientific">Tetraselmis sp. GSL018</name>
    <dbReference type="NCBI Taxonomy" id="582737"/>
    <lineage>
        <taxon>Eukaryota</taxon>
        <taxon>Viridiplantae</taxon>
        <taxon>Chlorophyta</taxon>
        <taxon>core chlorophytes</taxon>
        <taxon>Chlorodendrophyceae</taxon>
        <taxon>Chlorodendrales</taxon>
        <taxon>Chlorodendraceae</taxon>
        <taxon>Tetraselmis</taxon>
    </lineage>
</organism>
<name>A0A061QSH4_9CHLO</name>
<gene>
    <name evidence="1" type="ORF">TSPGSL018_26616</name>
</gene>
<proteinExistence type="predicted"/>